<sequence>MKKWIARGLLILAAATLGAYFGKKSEAAPPVPVCAASAECHGGR</sequence>
<accession>A0A9W6SH04</accession>
<reference evidence="1" key="1">
    <citation type="submission" date="2023-03" db="EMBL/GenBank/DDBJ databases">
        <title>Actinorhabdospora filicis NBRC 111898.</title>
        <authorList>
            <person name="Ichikawa N."/>
            <person name="Sato H."/>
            <person name="Tonouchi N."/>
        </authorList>
    </citation>
    <scope>NUCLEOTIDE SEQUENCE</scope>
    <source>
        <strain evidence="1">NBRC 111898</strain>
    </source>
</reference>
<gene>
    <name evidence="1" type="ORF">Afil01_17860</name>
</gene>
<proteinExistence type="predicted"/>
<name>A0A9W6SH04_9ACTN</name>
<dbReference type="Proteomes" id="UP001165079">
    <property type="component" value="Unassembled WGS sequence"/>
</dbReference>
<dbReference type="RefSeq" id="WP_285662120.1">
    <property type="nucleotide sequence ID" value="NZ_BSTX01000001.1"/>
</dbReference>
<protein>
    <submittedName>
        <fullName evidence="1">Uncharacterized protein</fullName>
    </submittedName>
</protein>
<dbReference type="EMBL" id="BSTX01000001">
    <property type="protein sequence ID" value="GLZ76979.1"/>
    <property type="molecule type" value="Genomic_DNA"/>
</dbReference>
<evidence type="ECO:0000313" key="1">
    <source>
        <dbReference type="EMBL" id="GLZ76979.1"/>
    </source>
</evidence>
<organism evidence="1 2">
    <name type="scientific">Actinorhabdospora filicis</name>
    <dbReference type="NCBI Taxonomy" id="1785913"/>
    <lineage>
        <taxon>Bacteria</taxon>
        <taxon>Bacillati</taxon>
        <taxon>Actinomycetota</taxon>
        <taxon>Actinomycetes</taxon>
        <taxon>Micromonosporales</taxon>
        <taxon>Micromonosporaceae</taxon>
        <taxon>Actinorhabdospora</taxon>
    </lineage>
</organism>
<keyword evidence="2" id="KW-1185">Reference proteome</keyword>
<dbReference type="AlphaFoldDB" id="A0A9W6SH04"/>
<comment type="caution">
    <text evidence="1">The sequence shown here is derived from an EMBL/GenBank/DDBJ whole genome shotgun (WGS) entry which is preliminary data.</text>
</comment>
<evidence type="ECO:0000313" key="2">
    <source>
        <dbReference type="Proteomes" id="UP001165079"/>
    </source>
</evidence>